<dbReference type="SMART" id="SM00175">
    <property type="entry name" value="RAB"/>
    <property type="match status" value="1"/>
</dbReference>
<dbReference type="Proteomes" id="UP001218218">
    <property type="component" value="Unassembled WGS sequence"/>
</dbReference>
<comment type="subcellular location">
    <subcellularLocation>
        <location evidence="1">Cell membrane</location>
        <topology evidence="1">Lipid-anchor</topology>
        <orientation evidence="1">Cytoplasmic side</orientation>
    </subcellularLocation>
</comment>
<dbReference type="PANTHER" id="PTHR24070">
    <property type="entry name" value="RAS, DI-RAS, AND RHEB FAMILY MEMBERS OF SMALL GTPASE SUPERFAMILY"/>
    <property type="match status" value="1"/>
</dbReference>
<dbReference type="GO" id="GO:0007165">
    <property type="term" value="P:signal transduction"/>
    <property type="evidence" value="ECO:0007669"/>
    <property type="project" value="InterPro"/>
</dbReference>
<dbReference type="InterPro" id="IPR027417">
    <property type="entry name" value="P-loop_NTPase"/>
</dbReference>
<dbReference type="NCBIfam" id="TIGR00231">
    <property type="entry name" value="small_GTP"/>
    <property type="match status" value="1"/>
</dbReference>
<dbReference type="GO" id="GO:0003924">
    <property type="term" value="F:GTPase activity"/>
    <property type="evidence" value="ECO:0007669"/>
    <property type="project" value="InterPro"/>
</dbReference>
<protein>
    <submittedName>
        <fullName evidence="4">Ras protein</fullName>
    </submittedName>
</protein>
<reference evidence="4" key="1">
    <citation type="submission" date="2023-03" db="EMBL/GenBank/DDBJ databases">
        <title>Massive genome expansion in bonnet fungi (Mycena s.s.) driven by repeated elements and novel gene families across ecological guilds.</title>
        <authorList>
            <consortium name="Lawrence Berkeley National Laboratory"/>
            <person name="Harder C.B."/>
            <person name="Miyauchi S."/>
            <person name="Viragh M."/>
            <person name="Kuo A."/>
            <person name="Thoen E."/>
            <person name="Andreopoulos B."/>
            <person name="Lu D."/>
            <person name="Skrede I."/>
            <person name="Drula E."/>
            <person name="Henrissat B."/>
            <person name="Morin E."/>
            <person name="Kohler A."/>
            <person name="Barry K."/>
            <person name="LaButti K."/>
            <person name="Morin E."/>
            <person name="Salamov A."/>
            <person name="Lipzen A."/>
            <person name="Mereny Z."/>
            <person name="Hegedus B."/>
            <person name="Baldrian P."/>
            <person name="Stursova M."/>
            <person name="Weitz H."/>
            <person name="Taylor A."/>
            <person name="Grigoriev I.V."/>
            <person name="Nagy L.G."/>
            <person name="Martin F."/>
            <person name="Kauserud H."/>
        </authorList>
    </citation>
    <scope>NUCLEOTIDE SEQUENCE</scope>
    <source>
        <strain evidence="4">CBHHK002</strain>
    </source>
</reference>
<keyword evidence="3" id="KW-0342">GTP-binding</keyword>
<dbReference type="Pfam" id="PF00071">
    <property type="entry name" value="Ras"/>
    <property type="match status" value="1"/>
</dbReference>
<keyword evidence="2" id="KW-0547">Nucleotide-binding</keyword>
<dbReference type="SUPFAM" id="SSF52540">
    <property type="entry name" value="P-loop containing nucleoside triphosphate hydrolases"/>
    <property type="match status" value="1"/>
</dbReference>
<dbReference type="SMART" id="SM00173">
    <property type="entry name" value="RAS"/>
    <property type="match status" value="1"/>
</dbReference>
<keyword evidence="5" id="KW-1185">Reference proteome</keyword>
<dbReference type="EMBL" id="JARIHO010000002">
    <property type="protein sequence ID" value="KAJ7366452.1"/>
    <property type="molecule type" value="Genomic_DNA"/>
</dbReference>
<name>A0AAD7F2K2_9AGAR</name>
<dbReference type="AlphaFoldDB" id="A0AAD7F2K2"/>
<dbReference type="InterPro" id="IPR001806">
    <property type="entry name" value="Small_GTPase"/>
</dbReference>
<accession>A0AAD7F2K2</accession>
<dbReference type="PROSITE" id="PS51421">
    <property type="entry name" value="RAS"/>
    <property type="match status" value="1"/>
</dbReference>
<comment type="caution">
    <text evidence="4">The sequence shown here is derived from an EMBL/GenBank/DDBJ whole genome shotgun (WGS) entry which is preliminary data.</text>
</comment>
<dbReference type="GO" id="GO:0005525">
    <property type="term" value="F:GTP binding"/>
    <property type="evidence" value="ECO:0007669"/>
    <property type="project" value="UniProtKB-KW"/>
</dbReference>
<dbReference type="PROSITE" id="PS51419">
    <property type="entry name" value="RAB"/>
    <property type="match status" value="1"/>
</dbReference>
<dbReference type="InterPro" id="IPR020849">
    <property type="entry name" value="Small_GTPase_Ras-type"/>
</dbReference>
<evidence type="ECO:0000313" key="4">
    <source>
        <dbReference type="EMBL" id="KAJ7366452.1"/>
    </source>
</evidence>
<dbReference type="PRINTS" id="PR00449">
    <property type="entry name" value="RASTRNSFRMNG"/>
</dbReference>
<evidence type="ECO:0000256" key="1">
    <source>
        <dbReference type="ARBA" id="ARBA00004342"/>
    </source>
</evidence>
<organism evidence="4 5">
    <name type="scientific">Mycena albidolilacea</name>
    <dbReference type="NCBI Taxonomy" id="1033008"/>
    <lineage>
        <taxon>Eukaryota</taxon>
        <taxon>Fungi</taxon>
        <taxon>Dikarya</taxon>
        <taxon>Basidiomycota</taxon>
        <taxon>Agaricomycotina</taxon>
        <taxon>Agaricomycetes</taxon>
        <taxon>Agaricomycetidae</taxon>
        <taxon>Agaricales</taxon>
        <taxon>Marasmiineae</taxon>
        <taxon>Mycenaceae</taxon>
        <taxon>Mycena</taxon>
    </lineage>
</organism>
<dbReference type="GO" id="GO:0005886">
    <property type="term" value="C:plasma membrane"/>
    <property type="evidence" value="ECO:0007669"/>
    <property type="project" value="UniProtKB-SubCell"/>
</dbReference>
<dbReference type="SMART" id="SM00174">
    <property type="entry name" value="RHO"/>
    <property type="match status" value="1"/>
</dbReference>
<dbReference type="Gene3D" id="3.40.50.300">
    <property type="entry name" value="P-loop containing nucleotide triphosphate hydrolases"/>
    <property type="match status" value="1"/>
</dbReference>
<gene>
    <name evidence="4" type="ORF">DFH08DRAFT_834380</name>
</gene>
<evidence type="ECO:0000313" key="5">
    <source>
        <dbReference type="Proteomes" id="UP001218218"/>
    </source>
</evidence>
<evidence type="ECO:0000256" key="2">
    <source>
        <dbReference type="ARBA" id="ARBA00022741"/>
    </source>
</evidence>
<dbReference type="InterPro" id="IPR005225">
    <property type="entry name" value="Small_GTP-bd"/>
</dbReference>
<evidence type="ECO:0000256" key="3">
    <source>
        <dbReference type="ARBA" id="ARBA00023134"/>
    </source>
</evidence>
<sequence length="190" mass="21482">MDQWTVVVLGGAKVGKTALAVQFTLNCFVDRYDPVGPEGYRRSFVVDNDMCFVEVVDAHGQEEDLDDLDQWVREGEGFILMYSMASRSTFDRLEVFHQAVRRAKKIHPILMLVGNKADMADEREVSKEEGAALARQLGCEFVETSAKTAQNVEQVFTSLVRALRQTRNLEPESASDHGRAKERKKRCIIL</sequence>
<proteinExistence type="predicted"/>